<proteinExistence type="predicted"/>
<sequence>MHQSLLLQNTHSMVLPLLYFTVGIFFSGLQAFYRSAFYVVFLCKWPFSSCQYKTHFSLDDDILTCLRHHLRKVFFFCSGLICTFCSETHFQLCDTEPVSFLYSLMDEPDLLRSAINFLILWLISPDFFSGLII</sequence>
<accession>A0ABV0YXS4</accession>
<keyword evidence="3" id="KW-1185">Reference proteome</keyword>
<keyword evidence="1" id="KW-1133">Transmembrane helix</keyword>
<keyword evidence="1" id="KW-0472">Membrane</keyword>
<evidence type="ECO:0000313" key="3">
    <source>
        <dbReference type="Proteomes" id="UP001469553"/>
    </source>
</evidence>
<protein>
    <submittedName>
        <fullName evidence="2">Uncharacterized protein</fullName>
    </submittedName>
</protein>
<reference evidence="2 3" key="1">
    <citation type="submission" date="2021-06" db="EMBL/GenBank/DDBJ databases">
        <authorList>
            <person name="Palmer J.M."/>
        </authorList>
    </citation>
    <scope>NUCLEOTIDE SEQUENCE [LARGE SCALE GENOMIC DNA]</scope>
    <source>
        <strain evidence="2 3">AS_MEX2019</strain>
        <tissue evidence="2">Muscle</tissue>
    </source>
</reference>
<feature type="transmembrane region" description="Helical" evidence="1">
    <location>
        <begin position="17"/>
        <end position="43"/>
    </location>
</feature>
<dbReference type="Proteomes" id="UP001469553">
    <property type="component" value="Unassembled WGS sequence"/>
</dbReference>
<feature type="transmembrane region" description="Helical" evidence="1">
    <location>
        <begin position="110"/>
        <end position="132"/>
    </location>
</feature>
<gene>
    <name evidence="2" type="ORF">AMECASPLE_005665</name>
</gene>
<evidence type="ECO:0000256" key="1">
    <source>
        <dbReference type="SAM" id="Phobius"/>
    </source>
</evidence>
<name>A0ABV0YXS4_9TELE</name>
<organism evidence="2 3">
    <name type="scientific">Ameca splendens</name>
    <dbReference type="NCBI Taxonomy" id="208324"/>
    <lineage>
        <taxon>Eukaryota</taxon>
        <taxon>Metazoa</taxon>
        <taxon>Chordata</taxon>
        <taxon>Craniata</taxon>
        <taxon>Vertebrata</taxon>
        <taxon>Euteleostomi</taxon>
        <taxon>Actinopterygii</taxon>
        <taxon>Neopterygii</taxon>
        <taxon>Teleostei</taxon>
        <taxon>Neoteleostei</taxon>
        <taxon>Acanthomorphata</taxon>
        <taxon>Ovalentaria</taxon>
        <taxon>Atherinomorphae</taxon>
        <taxon>Cyprinodontiformes</taxon>
        <taxon>Goodeidae</taxon>
        <taxon>Ameca</taxon>
    </lineage>
</organism>
<comment type="caution">
    <text evidence="2">The sequence shown here is derived from an EMBL/GenBank/DDBJ whole genome shotgun (WGS) entry which is preliminary data.</text>
</comment>
<dbReference type="EMBL" id="JAHRIP010047288">
    <property type="protein sequence ID" value="MEQ2298491.1"/>
    <property type="molecule type" value="Genomic_DNA"/>
</dbReference>
<evidence type="ECO:0000313" key="2">
    <source>
        <dbReference type="EMBL" id="MEQ2298491.1"/>
    </source>
</evidence>
<keyword evidence="1" id="KW-0812">Transmembrane</keyword>
<feature type="transmembrane region" description="Helical" evidence="1">
    <location>
        <begin position="73"/>
        <end position="90"/>
    </location>
</feature>